<dbReference type="InterPro" id="IPR014729">
    <property type="entry name" value="Rossmann-like_a/b/a_fold"/>
</dbReference>
<dbReference type="PANTHER" id="PTHR43284">
    <property type="entry name" value="ASPARAGINE SYNTHETASE (GLUTAMINE-HYDROLYZING)"/>
    <property type="match status" value="1"/>
</dbReference>
<accession>F8D8X5</accession>
<protein>
    <submittedName>
        <fullName evidence="3">Asparagine synthase</fullName>
    </submittedName>
</protein>
<organism evidence="3 4">
    <name type="scientific">Halopiger xanaduensis (strain DSM 18323 / JCM 14033 / SH-6)</name>
    <dbReference type="NCBI Taxonomy" id="797210"/>
    <lineage>
        <taxon>Archaea</taxon>
        <taxon>Methanobacteriati</taxon>
        <taxon>Methanobacteriota</taxon>
        <taxon>Stenosarchaea group</taxon>
        <taxon>Halobacteria</taxon>
        <taxon>Halobacteriales</taxon>
        <taxon>Natrialbaceae</taxon>
        <taxon>Halopiger</taxon>
    </lineage>
</organism>
<proteinExistence type="predicted"/>
<keyword evidence="4" id="KW-1185">Reference proteome</keyword>
<dbReference type="InterPro" id="IPR051786">
    <property type="entry name" value="ASN_synthetase/amidase"/>
</dbReference>
<dbReference type="InterPro" id="IPR017932">
    <property type="entry name" value="GATase_2_dom"/>
</dbReference>
<dbReference type="InterPro" id="IPR029055">
    <property type="entry name" value="Ntn_hydrolases_N"/>
</dbReference>
<dbReference type="eggNOG" id="arCOG00121">
    <property type="taxonomic scope" value="Archaea"/>
</dbReference>
<feature type="domain" description="Asparagine synthetase" evidence="1">
    <location>
        <begin position="252"/>
        <end position="521"/>
    </location>
</feature>
<feature type="domain" description="Glutamine amidotransferase type-2" evidence="2">
    <location>
        <begin position="44"/>
        <end position="158"/>
    </location>
</feature>
<dbReference type="HOGENOM" id="CLU_458302_0_0_2"/>
<dbReference type="SUPFAM" id="SSF52402">
    <property type="entry name" value="Adenine nucleotide alpha hydrolases-like"/>
    <property type="match status" value="1"/>
</dbReference>
<reference evidence="3 4" key="1">
    <citation type="journal article" date="2012" name="Stand. Genomic Sci.">
        <title>Complete genome sequence of Halopiger xanaduensis type strain (SH-6(T)).</title>
        <authorList>
            <person name="Anderson I."/>
            <person name="Tindall B.J."/>
            <person name="Rohde M."/>
            <person name="Lucas S."/>
            <person name="Han J."/>
            <person name="Lapidus A."/>
            <person name="Cheng J.F."/>
            <person name="Goodwin L."/>
            <person name="Pitluck S."/>
            <person name="Peters L."/>
            <person name="Pati A."/>
            <person name="Mikhailova N."/>
            <person name="Pagani I."/>
            <person name="Teshima H."/>
            <person name="Han C."/>
            <person name="Tapia R."/>
            <person name="Land M."/>
            <person name="Woyke T."/>
            <person name="Klenk H.P."/>
            <person name="Kyrpides N."/>
            <person name="Ivanova N."/>
        </authorList>
    </citation>
    <scope>NUCLEOTIDE SEQUENCE [LARGE SCALE GENOMIC DNA]</scope>
    <source>
        <strain evidence="4">DSM 18323 / JCM 14033 / SH-6</strain>
    </source>
</reference>
<name>F8D8X5_HALXS</name>
<dbReference type="Pfam" id="PF13537">
    <property type="entry name" value="GATase_7"/>
    <property type="match status" value="1"/>
</dbReference>
<sequence length="632" mass="71404">MVGICGVLGDRQHDIESLAETIEWDDDDEETATYRDDTVQVQLSVHRETDAAQPATAQMESGEQLCWVWGDVIGAEDSTGYTPRQDQSTCDAAYCAGLLEEQGLSFVDGLNSEFAGLVVDRDRGEATLFTDRLGARPIYLTEALDGRVLFSTHLNTILAHPEFRPTVDDELMSEFFKFERAFGIYTPFEDVHQLHPGSKLIVDLESGKTSLERYWQPHYRPTEKPYDAFVEEFSSIIQRCIEERRNPADDDGIFISGGSDSRLLLSLFEDRDVTGYHLNDAMNDEAKTAYKVCEMLDVEFRFLQRDPEYLTDVLERVGDFQIFSSFFDQAHFAGFEDELTDEIDAVFAGHTADTVLEGFYMPTRDVDVPGLEWTIPVPILDQIAGVDEYAEHITCDYQYHRGPSVNSQPKCVTLEKDPVAVLREHMSESGGAIDHHGVRYPSLESLVHTGGFYPITNNKAYLMYYSANQMLPTHYPYLDNRVIEFSLSVPHRHHVRRSVVNRAVAKRNRALAEIPKAGIGLPLTYPRTVYSAARLWRSFKSKLGSESGAGGGSWSDPERVVRETDIVEEHLLTPENAERCPDIVDWETLENLYRAHLEGDNESFELFGALSLCHSYPVANDLLRGKETITDD</sequence>
<dbReference type="InterPro" id="IPR001962">
    <property type="entry name" value="Asn_synthase"/>
</dbReference>
<dbReference type="SUPFAM" id="SSF56235">
    <property type="entry name" value="N-terminal nucleophile aminohydrolases (Ntn hydrolases)"/>
    <property type="match status" value="1"/>
</dbReference>
<dbReference type="GO" id="GO:0004066">
    <property type="term" value="F:asparagine synthase (glutamine-hydrolyzing) activity"/>
    <property type="evidence" value="ECO:0007669"/>
    <property type="project" value="InterPro"/>
</dbReference>
<dbReference type="Proteomes" id="UP000006794">
    <property type="component" value="Chromosome"/>
</dbReference>
<dbReference type="GeneID" id="10797305"/>
<dbReference type="EMBL" id="CP002839">
    <property type="protein sequence ID" value="AEH36968.1"/>
    <property type="molecule type" value="Genomic_DNA"/>
</dbReference>
<evidence type="ECO:0000259" key="2">
    <source>
        <dbReference type="Pfam" id="PF13537"/>
    </source>
</evidence>
<dbReference type="Gene3D" id="3.40.50.620">
    <property type="entry name" value="HUPs"/>
    <property type="match status" value="1"/>
</dbReference>
<dbReference type="KEGG" id="hxa:Halxa_2346"/>
<dbReference type="Pfam" id="PF00733">
    <property type="entry name" value="Asn_synthase"/>
    <property type="match status" value="1"/>
</dbReference>
<gene>
    <name evidence="3" type="ordered locus">Halxa_2346</name>
</gene>
<dbReference type="Gene3D" id="3.60.20.10">
    <property type="entry name" value="Glutamine Phosphoribosylpyrophosphate, subunit 1, domain 1"/>
    <property type="match status" value="1"/>
</dbReference>
<dbReference type="PANTHER" id="PTHR43284:SF1">
    <property type="entry name" value="ASPARAGINE SYNTHETASE"/>
    <property type="match status" value="1"/>
</dbReference>
<evidence type="ECO:0000313" key="3">
    <source>
        <dbReference type="EMBL" id="AEH36968.1"/>
    </source>
</evidence>
<dbReference type="AlphaFoldDB" id="F8D8X5"/>
<dbReference type="RefSeq" id="WP_013879860.1">
    <property type="nucleotide sequence ID" value="NC_015666.1"/>
</dbReference>
<dbReference type="OrthoDB" id="8692at2157"/>
<evidence type="ECO:0000313" key="4">
    <source>
        <dbReference type="Proteomes" id="UP000006794"/>
    </source>
</evidence>
<dbReference type="GO" id="GO:0006529">
    <property type="term" value="P:asparagine biosynthetic process"/>
    <property type="evidence" value="ECO:0007669"/>
    <property type="project" value="InterPro"/>
</dbReference>
<evidence type="ECO:0000259" key="1">
    <source>
        <dbReference type="Pfam" id="PF00733"/>
    </source>
</evidence>
<dbReference type="STRING" id="797210.Halxa_2346"/>